<name>A0ABN9SYM0_9DINO</name>
<evidence type="ECO:0000256" key="4">
    <source>
        <dbReference type="SAM" id="MobiDB-lite"/>
    </source>
</evidence>
<dbReference type="InterPro" id="IPR022796">
    <property type="entry name" value="Chloroa_b-bind"/>
</dbReference>
<organism evidence="5 6">
    <name type="scientific">Prorocentrum cordatum</name>
    <dbReference type="NCBI Taxonomy" id="2364126"/>
    <lineage>
        <taxon>Eukaryota</taxon>
        <taxon>Sar</taxon>
        <taxon>Alveolata</taxon>
        <taxon>Dinophyceae</taxon>
        <taxon>Prorocentrales</taxon>
        <taxon>Prorocentraceae</taxon>
        <taxon>Prorocentrum</taxon>
    </lineage>
</organism>
<dbReference type="EMBL" id="CAUYUJ010014171">
    <property type="protein sequence ID" value="CAK0837698.1"/>
    <property type="molecule type" value="Genomic_DNA"/>
</dbReference>
<dbReference type="Proteomes" id="UP001189429">
    <property type="component" value="Unassembled WGS sequence"/>
</dbReference>
<proteinExistence type="predicted"/>
<evidence type="ECO:0000256" key="3">
    <source>
        <dbReference type="ARBA" id="ARBA00022640"/>
    </source>
</evidence>
<comment type="caution">
    <text evidence="5">The sequence shown here is derived from an EMBL/GenBank/DDBJ whole genome shotgun (WGS) entry which is preliminary data.</text>
</comment>
<evidence type="ECO:0000256" key="2">
    <source>
        <dbReference type="ARBA" id="ARBA00022528"/>
    </source>
</evidence>
<keyword evidence="2" id="KW-0150">Chloroplast</keyword>
<evidence type="ECO:0000256" key="1">
    <source>
        <dbReference type="ARBA" id="ARBA00004229"/>
    </source>
</evidence>
<sequence>MALRGGPGVGMVGRAPAASLVGPRPLVEQGLVLPARPAPVAAGPASAAPAGAAYALALAASVGALGALRARRNSRTELRAAARTAQKKKNTSMQEDEKPKGPPEPPPFDPATQIGALLPVGYFDPLNICKVGDRGKFRNFREAELKHGRVAMMASVGLVGQHFLKFPGFEAVPSGIRAADVSPGLQGWIVMILFCGYMELKVWKQDVASDAWHDRLLQRVACFQIRADAQESEAQSCATELLWDHCDEPKQIWPQFMMCLVQHLDLVTPLDAGHEESEAQSFVTEELWNDYADQDNGRSELMVHFVHDVVWGCDGQSGSAESEAQSCDLEEQDNFSSELMVHFVHDVVWGCGGHSGSAVDLGASVCGCGTAAAAPPTGRLVSCGPFFDFDELDLVMPVGAAHEESEAQSRATEQPWDHCDEQGPICFEFLRRLVQHLDPVTPLDASHEEPEAQSCATEELWDDLEEQDNFSSELMVHFVHDVASGCGGHSGSEVDLLGTSVCGCGAAATAPPRG</sequence>
<keyword evidence="6" id="KW-1185">Reference proteome</keyword>
<keyword evidence="3" id="KW-0934">Plastid</keyword>
<evidence type="ECO:0000313" key="6">
    <source>
        <dbReference type="Proteomes" id="UP001189429"/>
    </source>
</evidence>
<dbReference type="Gene3D" id="1.10.3460.10">
    <property type="entry name" value="Chlorophyll a/b binding protein domain"/>
    <property type="match status" value="1"/>
</dbReference>
<evidence type="ECO:0000313" key="5">
    <source>
        <dbReference type="EMBL" id="CAK0837698.1"/>
    </source>
</evidence>
<dbReference type="Pfam" id="PF00504">
    <property type="entry name" value="Chloroa_b-bind"/>
    <property type="match status" value="1"/>
</dbReference>
<accession>A0ABN9SYM0</accession>
<protein>
    <submittedName>
        <fullName evidence="5">Uncharacterized protein</fullName>
    </submittedName>
</protein>
<gene>
    <name evidence="5" type="ORF">PCOR1329_LOCUS33819</name>
</gene>
<reference evidence="5" key="1">
    <citation type="submission" date="2023-10" db="EMBL/GenBank/DDBJ databases">
        <authorList>
            <person name="Chen Y."/>
            <person name="Shah S."/>
            <person name="Dougan E. K."/>
            <person name="Thang M."/>
            <person name="Chan C."/>
        </authorList>
    </citation>
    <scope>NUCLEOTIDE SEQUENCE [LARGE SCALE GENOMIC DNA]</scope>
</reference>
<dbReference type="SUPFAM" id="SSF103511">
    <property type="entry name" value="Chlorophyll a-b binding protein"/>
    <property type="match status" value="1"/>
</dbReference>
<comment type="subcellular location">
    <subcellularLocation>
        <location evidence="1">Plastid</location>
        <location evidence="1">Chloroplast</location>
    </subcellularLocation>
</comment>
<feature type="region of interest" description="Disordered" evidence="4">
    <location>
        <begin position="75"/>
        <end position="110"/>
    </location>
</feature>